<dbReference type="Proteomes" id="UP001194468">
    <property type="component" value="Unassembled WGS sequence"/>
</dbReference>
<dbReference type="EMBL" id="WHUW01000067">
    <property type="protein sequence ID" value="KAF8429437.1"/>
    <property type="molecule type" value="Genomic_DNA"/>
</dbReference>
<protein>
    <submittedName>
        <fullName evidence="1">Uncharacterized protein</fullName>
    </submittedName>
</protein>
<accession>A0AAD4G8U0</accession>
<dbReference type="AlphaFoldDB" id="A0AAD4G8U0"/>
<reference evidence="1" key="2">
    <citation type="journal article" date="2020" name="Nat. Commun.">
        <title>Large-scale genome sequencing of mycorrhizal fungi provides insights into the early evolution of symbiotic traits.</title>
        <authorList>
            <person name="Miyauchi S."/>
            <person name="Kiss E."/>
            <person name="Kuo A."/>
            <person name="Drula E."/>
            <person name="Kohler A."/>
            <person name="Sanchez-Garcia M."/>
            <person name="Morin E."/>
            <person name="Andreopoulos B."/>
            <person name="Barry K.W."/>
            <person name="Bonito G."/>
            <person name="Buee M."/>
            <person name="Carver A."/>
            <person name="Chen C."/>
            <person name="Cichocki N."/>
            <person name="Clum A."/>
            <person name="Culley D."/>
            <person name="Crous P.W."/>
            <person name="Fauchery L."/>
            <person name="Girlanda M."/>
            <person name="Hayes R.D."/>
            <person name="Keri Z."/>
            <person name="LaButti K."/>
            <person name="Lipzen A."/>
            <person name="Lombard V."/>
            <person name="Magnuson J."/>
            <person name="Maillard F."/>
            <person name="Murat C."/>
            <person name="Nolan M."/>
            <person name="Ohm R.A."/>
            <person name="Pangilinan J."/>
            <person name="Pereira M.F."/>
            <person name="Perotto S."/>
            <person name="Peter M."/>
            <person name="Pfister S."/>
            <person name="Riley R."/>
            <person name="Sitrit Y."/>
            <person name="Stielow J.B."/>
            <person name="Szollosi G."/>
            <person name="Zifcakova L."/>
            <person name="Stursova M."/>
            <person name="Spatafora J.W."/>
            <person name="Tedersoo L."/>
            <person name="Vaario L.M."/>
            <person name="Yamada A."/>
            <person name="Yan M."/>
            <person name="Wang P."/>
            <person name="Xu J."/>
            <person name="Bruns T."/>
            <person name="Baldrian P."/>
            <person name="Vilgalys R."/>
            <person name="Dunand C."/>
            <person name="Henrissat B."/>
            <person name="Grigoriev I.V."/>
            <person name="Hibbett D."/>
            <person name="Nagy L.G."/>
            <person name="Martin F.M."/>
        </authorList>
    </citation>
    <scope>NUCLEOTIDE SEQUENCE</scope>
    <source>
        <strain evidence="1">BED1</strain>
    </source>
</reference>
<sequence length="61" mass="6277">MGELSTDAAAASAGVGPGLLTSGTAASAVFEFSPIWWFLELRNLEKVCRGGSVTLAVIRHG</sequence>
<proteinExistence type="predicted"/>
<organism evidence="1 2">
    <name type="scientific">Boletus edulis BED1</name>
    <dbReference type="NCBI Taxonomy" id="1328754"/>
    <lineage>
        <taxon>Eukaryota</taxon>
        <taxon>Fungi</taxon>
        <taxon>Dikarya</taxon>
        <taxon>Basidiomycota</taxon>
        <taxon>Agaricomycotina</taxon>
        <taxon>Agaricomycetes</taxon>
        <taxon>Agaricomycetidae</taxon>
        <taxon>Boletales</taxon>
        <taxon>Boletineae</taxon>
        <taxon>Boletaceae</taxon>
        <taxon>Boletoideae</taxon>
        <taxon>Boletus</taxon>
    </lineage>
</organism>
<name>A0AAD4G8U0_BOLED</name>
<comment type="caution">
    <text evidence="1">The sequence shown here is derived from an EMBL/GenBank/DDBJ whole genome shotgun (WGS) entry which is preliminary data.</text>
</comment>
<evidence type="ECO:0000313" key="1">
    <source>
        <dbReference type="EMBL" id="KAF8429437.1"/>
    </source>
</evidence>
<gene>
    <name evidence="1" type="ORF">L210DRAFT_942160</name>
</gene>
<reference evidence="1" key="1">
    <citation type="submission" date="2019-10" db="EMBL/GenBank/DDBJ databases">
        <authorList>
            <consortium name="DOE Joint Genome Institute"/>
            <person name="Kuo A."/>
            <person name="Miyauchi S."/>
            <person name="Kiss E."/>
            <person name="Drula E."/>
            <person name="Kohler A."/>
            <person name="Sanchez-Garcia M."/>
            <person name="Andreopoulos B."/>
            <person name="Barry K.W."/>
            <person name="Bonito G."/>
            <person name="Buee M."/>
            <person name="Carver A."/>
            <person name="Chen C."/>
            <person name="Cichocki N."/>
            <person name="Clum A."/>
            <person name="Culley D."/>
            <person name="Crous P.W."/>
            <person name="Fauchery L."/>
            <person name="Girlanda M."/>
            <person name="Hayes R."/>
            <person name="Keri Z."/>
            <person name="LaButti K."/>
            <person name="Lipzen A."/>
            <person name="Lombard V."/>
            <person name="Magnuson J."/>
            <person name="Maillard F."/>
            <person name="Morin E."/>
            <person name="Murat C."/>
            <person name="Nolan M."/>
            <person name="Ohm R."/>
            <person name="Pangilinan J."/>
            <person name="Pereira M."/>
            <person name="Perotto S."/>
            <person name="Peter M."/>
            <person name="Riley R."/>
            <person name="Sitrit Y."/>
            <person name="Stielow B."/>
            <person name="Szollosi G."/>
            <person name="Zifcakova L."/>
            <person name="Stursova M."/>
            <person name="Spatafora J.W."/>
            <person name="Tedersoo L."/>
            <person name="Vaario L.-M."/>
            <person name="Yamada A."/>
            <person name="Yan M."/>
            <person name="Wang P."/>
            <person name="Xu J."/>
            <person name="Bruns T."/>
            <person name="Baldrian P."/>
            <person name="Vilgalys R."/>
            <person name="Henrissat B."/>
            <person name="Grigoriev I.V."/>
            <person name="Hibbett D."/>
            <person name="Nagy L.G."/>
            <person name="Martin F.M."/>
        </authorList>
    </citation>
    <scope>NUCLEOTIDE SEQUENCE</scope>
    <source>
        <strain evidence="1">BED1</strain>
    </source>
</reference>
<evidence type="ECO:0000313" key="2">
    <source>
        <dbReference type="Proteomes" id="UP001194468"/>
    </source>
</evidence>
<keyword evidence="2" id="KW-1185">Reference proteome</keyword>